<feature type="compositionally biased region" description="Polar residues" evidence="13">
    <location>
        <begin position="680"/>
        <end position="694"/>
    </location>
</feature>
<keyword evidence="8 11" id="KW-0206">Cytoskeleton</keyword>
<comment type="function">
    <text evidence="11">May participate in a complex which severs microtubules in an ATP-dependent manner. Microtubule severing may promote rapid reorganization of cellular microtubule arrays.</text>
</comment>
<dbReference type="Gene3D" id="2.130.10.10">
    <property type="entry name" value="YVTN repeat-like/Quinoprotein amine dehydrogenase"/>
    <property type="match status" value="2"/>
</dbReference>
<feature type="region of interest" description="Disordered" evidence="13">
    <location>
        <begin position="380"/>
        <end position="452"/>
    </location>
</feature>
<feature type="repeat" description="WD" evidence="12">
    <location>
        <begin position="250"/>
        <end position="291"/>
    </location>
</feature>
<feature type="repeat" description="WD" evidence="12">
    <location>
        <begin position="81"/>
        <end position="123"/>
    </location>
</feature>
<evidence type="ECO:0000256" key="2">
    <source>
        <dbReference type="ARBA" id="ARBA00022490"/>
    </source>
</evidence>
<keyword evidence="2 11" id="KW-0963">Cytoplasm</keyword>
<dbReference type="Proteomes" id="UP001633002">
    <property type="component" value="Unassembled WGS sequence"/>
</dbReference>
<evidence type="ECO:0000256" key="4">
    <source>
        <dbReference type="ARBA" id="ARBA00022618"/>
    </source>
</evidence>
<evidence type="ECO:0000256" key="9">
    <source>
        <dbReference type="ARBA" id="ARBA00023306"/>
    </source>
</evidence>
<comment type="function">
    <text evidence="10">Participates in a complex which severs microtubules in an ATP-dependent manner. May act to target the enzymatic subunit of this complex to sites of action such as the centrosome. Microtubule severing may promote rapid reorganization of cellular microtubule arrays and the release of microtubules from the centrosome following nucleation.</text>
</comment>
<feature type="compositionally biased region" description="Polar residues" evidence="13">
    <location>
        <begin position="466"/>
        <end position="475"/>
    </location>
</feature>
<dbReference type="FunFam" id="2.130.10.10:FF:000846">
    <property type="entry name" value="Katanin p80 WD40 repeat-containing subunit B1 homolog"/>
    <property type="match status" value="1"/>
</dbReference>
<dbReference type="InterPro" id="IPR028021">
    <property type="entry name" value="Katanin_C-terminal"/>
</dbReference>
<sequence length="928" mass="100622">MWSGVPLFRGEASRTGEQGFPLCAILRIISHRTSSYMIGDENEQGRSEGGAHFRFKQIWWRRLSSFGHGDKHFVVMGVEEFVAHSSNVNCLTIGKKSSRVLVTGGEDQKVNMWAIGKPNAILSLSGHTSAVESVTFDASEVLVVAGAASGTIKLWDLEEAKILRTLTGHRSNCVSVSFHPFGEFFASGSLDTNLKIWDIRRKSCIHTYKGHTRGINTIKFSPDGKWVVSGGEDNAVKLWDLTAGKLMHDFKFHDGQIQALDFHPHEFLLASGSADRTVKFWDLETFQLIGSSGPESTGVRSMVFNPDGRALLCGMHESLKVMSWEPLRCHDVVDVGWSKLADLTVHEGKLLGASFQQSCVGVWVVDLTRVYPFQTGHVTRDAAPSVSSRSTPNGLHGSQHTVAGTPGHTPRETNTPVSSSRPSSNGHPTGQHQSGVAAGNTKSNGSKAGLPDMLDSAISTMKEVTLATSKTSENASSTPARPSTPSRPSTPQTSRSSFHLGSSQSPAFATPRRSTSSRVHPGLIRSSSRSEVREFANSSSGPGNEPPTSQLPLRSDSMSSSRSSGSLASLVGKPEQRSLEGLRGDAGGDVMRIDSARTNSHPDVTTTTSTKGTVSDEKGVREGNPAVVGRGTDDGNDPPPPPWQEARKIRRNPSFGSGRIEVLHKGLPPSQTHGGDGNALQMSRPASSLDASTTGRHEASRARGLIAHWERKDHWERKEKSEAWPLPSLGSNGGVKPLGLDINSYIPRSSDLSGSSDEDLIDKLMSQHHTMSSIMQSRLTNMQVIRRFWVKNDVKGAMEAMAKLKDPSVLLDVLGVIMERSSHLSLEVCVLLLPLLNELLCSDKERHNHTAIPMIAKLVKTFGPVIHDTISVSPSSLGVDLQGEQRYERCKVCHRELQQINRRLTGLMRKGGEIATLAQELCLAIKGI</sequence>
<evidence type="ECO:0000256" key="10">
    <source>
        <dbReference type="ARBA" id="ARBA00057470"/>
    </source>
</evidence>
<dbReference type="Pfam" id="PF13925">
    <property type="entry name" value="Katanin_con80"/>
    <property type="match status" value="1"/>
</dbReference>
<dbReference type="InterPro" id="IPR036322">
    <property type="entry name" value="WD40_repeat_dom_sf"/>
</dbReference>
<comment type="caution">
    <text evidence="15">The sequence shown here is derived from an EMBL/GenBank/DDBJ whole genome shotgun (WGS) entry which is preliminary data.</text>
</comment>
<evidence type="ECO:0000256" key="1">
    <source>
        <dbReference type="ARBA" id="ARBA00004186"/>
    </source>
</evidence>
<dbReference type="InterPro" id="IPR001680">
    <property type="entry name" value="WD40_rpt"/>
</dbReference>
<evidence type="ECO:0000259" key="14">
    <source>
        <dbReference type="Pfam" id="PF13925"/>
    </source>
</evidence>
<evidence type="ECO:0000256" key="5">
    <source>
        <dbReference type="ARBA" id="ARBA00022701"/>
    </source>
</evidence>
<evidence type="ECO:0000313" key="15">
    <source>
        <dbReference type="EMBL" id="KAL3692673.1"/>
    </source>
</evidence>
<evidence type="ECO:0000256" key="13">
    <source>
        <dbReference type="SAM" id="MobiDB-lite"/>
    </source>
</evidence>
<evidence type="ECO:0000256" key="7">
    <source>
        <dbReference type="ARBA" id="ARBA00022776"/>
    </source>
</evidence>
<keyword evidence="7" id="KW-0498">Mitosis</keyword>
<feature type="compositionally biased region" description="Low complexity" evidence="13">
    <location>
        <begin position="604"/>
        <end position="613"/>
    </location>
</feature>
<feature type="repeat" description="WD" evidence="12">
    <location>
        <begin position="208"/>
        <end position="249"/>
    </location>
</feature>
<dbReference type="AlphaFoldDB" id="A0ABD3HM34"/>
<dbReference type="InterPro" id="IPR015943">
    <property type="entry name" value="WD40/YVTN_repeat-like_dom_sf"/>
</dbReference>
<evidence type="ECO:0000256" key="6">
    <source>
        <dbReference type="ARBA" id="ARBA00022737"/>
    </source>
</evidence>
<evidence type="ECO:0000256" key="8">
    <source>
        <dbReference type="ARBA" id="ARBA00023212"/>
    </source>
</evidence>
<feature type="compositionally biased region" description="Polar residues" evidence="13">
    <location>
        <begin position="412"/>
        <end position="446"/>
    </location>
</feature>
<keyword evidence="3 12" id="KW-0853">WD repeat</keyword>
<dbReference type="GO" id="GO:0005737">
    <property type="term" value="C:cytoplasm"/>
    <property type="evidence" value="ECO:0007669"/>
    <property type="project" value="UniProtKB-UniRule"/>
</dbReference>
<dbReference type="InterPro" id="IPR019775">
    <property type="entry name" value="WD40_repeat_CS"/>
</dbReference>
<reference evidence="15 16" key="1">
    <citation type="submission" date="2024-09" db="EMBL/GenBank/DDBJ databases">
        <title>Chromosome-scale assembly of Riccia sorocarpa.</title>
        <authorList>
            <person name="Paukszto L."/>
        </authorList>
    </citation>
    <scope>NUCLEOTIDE SEQUENCE [LARGE SCALE GENOMIC DNA]</scope>
    <source>
        <strain evidence="15">LP-2024</strain>
        <tissue evidence="15">Aerial parts of the thallus</tissue>
    </source>
</reference>
<dbReference type="GO" id="GO:0008017">
    <property type="term" value="F:microtubule binding"/>
    <property type="evidence" value="ECO:0007669"/>
    <property type="project" value="UniProtKB-UniRule"/>
</dbReference>
<organism evidence="15 16">
    <name type="scientific">Riccia sorocarpa</name>
    <dbReference type="NCBI Taxonomy" id="122646"/>
    <lineage>
        <taxon>Eukaryota</taxon>
        <taxon>Viridiplantae</taxon>
        <taxon>Streptophyta</taxon>
        <taxon>Embryophyta</taxon>
        <taxon>Marchantiophyta</taxon>
        <taxon>Marchantiopsida</taxon>
        <taxon>Marchantiidae</taxon>
        <taxon>Marchantiales</taxon>
        <taxon>Ricciaceae</taxon>
        <taxon>Riccia</taxon>
    </lineage>
</organism>
<dbReference type="GO" id="GO:0005819">
    <property type="term" value="C:spindle"/>
    <property type="evidence" value="ECO:0007669"/>
    <property type="project" value="UniProtKB-SubCell"/>
</dbReference>
<dbReference type="PRINTS" id="PR00320">
    <property type="entry name" value="GPROTEINBRPT"/>
</dbReference>
<feature type="compositionally biased region" description="Polar residues" evidence="13">
    <location>
        <begin position="385"/>
        <end position="402"/>
    </location>
</feature>
<dbReference type="InterPro" id="IPR026962">
    <property type="entry name" value="KTNB1"/>
</dbReference>
<name>A0ABD3HM34_9MARC</name>
<feature type="repeat" description="WD" evidence="12">
    <location>
        <begin position="124"/>
        <end position="165"/>
    </location>
</feature>
<dbReference type="Pfam" id="PF00400">
    <property type="entry name" value="WD40"/>
    <property type="match status" value="5"/>
</dbReference>
<dbReference type="PANTHER" id="PTHR19845">
    <property type="entry name" value="KATANIN P80 SUBUNIT"/>
    <property type="match status" value="1"/>
</dbReference>
<evidence type="ECO:0000256" key="11">
    <source>
        <dbReference type="HAMAP-Rule" id="MF_03022"/>
    </source>
</evidence>
<evidence type="ECO:0000256" key="12">
    <source>
        <dbReference type="PROSITE-ProRule" id="PRU00221"/>
    </source>
</evidence>
<accession>A0ABD3HM34</accession>
<proteinExistence type="inferred from homology"/>
<keyword evidence="9" id="KW-0131">Cell cycle</keyword>
<dbReference type="CDD" id="cd00200">
    <property type="entry name" value="WD40"/>
    <property type="match status" value="1"/>
</dbReference>
<comment type="subcellular location">
    <subcellularLocation>
        <location evidence="1">Cytoplasm</location>
        <location evidence="1">Cytoskeleton</location>
        <location evidence="1">Spindle</location>
    </subcellularLocation>
</comment>
<dbReference type="PROSITE" id="PS00678">
    <property type="entry name" value="WD_REPEATS_1"/>
    <property type="match status" value="2"/>
</dbReference>
<dbReference type="PANTHER" id="PTHR19845:SF0">
    <property type="entry name" value="KATANIN P80 WD40 REPEAT-CONTAINING SUBUNIT B1"/>
    <property type="match status" value="1"/>
</dbReference>
<feature type="repeat" description="WD" evidence="12">
    <location>
        <begin position="166"/>
        <end position="207"/>
    </location>
</feature>
<dbReference type="PROSITE" id="PS50294">
    <property type="entry name" value="WD_REPEATS_REGION"/>
    <property type="match status" value="5"/>
</dbReference>
<gene>
    <name evidence="15" type="ORF">R1sor_006324</name>
</gene>
<dbReference type="SUPFAM" id="SSF50978">
    <property type="entry name" value="WD40 repeat-like"/>
    <property type="match status" value="1"/>
</dbReference>
<dbReference type="GO" id="GO:0051301">
    <property type="term" value="P:cell division"/>
    <property type="evidence" value="ECO:0007669"/>
    <property type="project" value="UniProtKB-KW"/>
</dbReference>
<evidence type="ECO:0000313" key="16">
    <source>
        <dbReference type="Proteomes" id="UP001633002"/>
    </source>
</evidence>
<keyword evidence="16" id="KW-1185">Reference proteome</keyword>
<keyword evidence="6" id="KW-0677">Repeat</keyword>
<dbReference type="GO" id="GO:0051013">
    <property type="term" value="P:microtubule severing"/>
    <property type="evidence" value="ECO:0007669"/>
    <property type="project" value="UniProtKB-UniRule"/>
</dbReference>
<dbReference type="InterPro" id="IPR020472">
    <property type="entry name" value="WD40_PAC1"/>
</dbReference>
<keyword evidence="4" id="KW-0132">Cell division</keyword>
<feature type="compositionally biased region" description="Basic and acidic residues" evidence="13">
    <location>
        <begin position="574"/>
        <end position="583"/>
    </location>
</feature>
<dbReference type="HAMAP" id="MF_03022">
    <property type="entry name" value="Katanin_p80_B1"/>
    <property type="match status" value="1"/>
</dbReference>
<dbReference type="EMBL" id="JBJQOH010000003">
    <property type="protein sequence ID" value="KAL3692673.1"/>
    <property type="molecule type" value="Genomic_DNA"/>
</dbReference>
<dbReference type="SMART" id="SM00320">
    <property type="entry name" value="WD40"/>
    <property type="match status" value="6"/>
</dbReference>
<feature type="compositionally biased region" description="Polar residues" evidence="13">
    <location>
        <begin position="536"/>
        <end position="548"/>
    </location>
</feature>
<keyword evidence="5 11" id="KW-0493">Microtubule</keyword>
<feature type="compositionally biased region" description="Low complexity" evidence="13">
    <location>
        <begin position="476"/>
        <end position="497"/>
    </location>
</feature>
<comment type="similarity">
    <text evidence="11">Belongs to the WD repeat KATNB1 family.</text>
</comment>
<dbReference type="GO" id="GO:0005874">
    <property type="term" value="C:microtubule"/>
    <property type="evidence" value="ECO:0007669"/>
    <property type="project" value="UniProtKB-KW"/>
</dbReference>
<evidence type="ECO:0000256" key="3">
    <source>
        <dbReference type="ARBA" id="ARBA00022574"/>
    </source>
</evidence>
<protein>
    <recommendedName>
        <fullName evidence="11">Katanin p80 WD40 repeat-containing subunit B1 homolog</fullName>
    </recommendedName>
</protein>
<feature type="domain" description="Katanin p80 subunit C-terminal" evidence="14">
    <location>
        <begin position="767"/>
        <end position="923"/>
    </location>
</feature>
<dbReference type="PROSITE" id="PS50082">
    <property type="entry name" value="WD_REPEATS_2"/>
    <property type="match status" value="5"/>
</dbReference>
<feature type="compositionally biased region" description="Low complexity" evidence="13">
    <location>
        <begin position="550"/>
        <end position="570"/>
    </location>
</feature>
<feature type="region of interest" description="Disordered" evidence="13">
    <location>
        <begin position="466"/>
        <end position="700"/>
    </location>
</feature>
<feature type="compositionally biased region" description="Polar residues" evidence="13">
    <location>
        <begin position="499"/>
        <end position="518"/>
    </location>
</feature>